<dbReference type="PANTHER" id="PTHR30126:SF91">
    <property type="entry name" value="LYSR FAMILY TRANSCRIPTIONAL REGULATOR"/>
    <property type="match status" value="1"/>
</dbReference>
<evidence type="ECO:0000256" key="2">
    <source>
        <dbReference type="ARBA" id="ARBA00023015"/>
    </source>
</evidence>
<dbReference type="SUPFAM" id="SSF53850">
    <property type="entry name" value="Periplasmic binding protein-like II"/>
    <property type="match status" value="1"/>
</dbReference>
<dbReference type="Gene3D" id="1.10.10.10">
    <property type="entry name" value="Winged helix-like DNA-binding domain superfamily/Winged helix DNA-binding domain"/>
    <property type="match status" value="1"/>
</dbReference>
<evidence type="ECO:0000256" key="1">
    <source>
        <dbReference type="ARBA" id="ARBA00009437"/>
    </source>
</evidence>
<dbReference type="Gene3D" id="3.40.190.10">
    <property type="entry name" value="Periplasmic binding protein-like II"/>
    <property type="match status" value="2"/>
</dbReference>
<feature type="domain" description="HTH lysR-type" evidence="5">
    <location>
        <begin position="6"/>
        <end position="63"/>
    </location>
</feature>
<dbReference type="STRING" id="282683.SAMN04488105_102114"/>
<dbReference type="Pfam" id="PF00126">
    <property type="entry name" value="HTH_1"/>
    <property type="match status" value="1"/>
</dbReference>
<dbReference type="AlphaFoldDB" id="A0A1G7BDW8"/>
<dbReference type="InterPro" id="IPR036388">
    <property type="entry name" value="WH-like_DNA-bd_sf"/>
</dbReference>
<dbReference type="CDD" id="cd05466">
    <property type="entry name" value="PBP2_LTTR_substrate"/>
    <property type="match status" value="1"/>
</dbReference>
<proteinExistence type="inferred from homology"/>
<dbReference type="Pfam" id="PF03466">
    <property type="entry name" value="LysR_substrate"/>
    <property type="match status" value="1"/>
</dbReference>
<dbReference type="PANTHER" id="PTHR30126">
    <property type="entry name" value="HTH-TYPE TRANSCRIPTIONAL REGULATOR"/>
    <property type="match status" value="1"/>
</dbReference>
<evidence type="ECO:0000313" key="7">
    <source>
        <dbReference type="Proteomes" id="UP000198994"/>
    </source>
</evidence>
<dbReference type="GO" id="GO:0000976">
    <property type="term" value="F:transcription cis-regulatory region binding"/>
    <property type="evidence" value="ECO:0007669"/>
    <property type="project" value="TreeGrafter"/>
</dbReference>
<reference evidence="7" key="1">
    <citation type="submission" date="2016-10" db="EMBL/GenBank/DDBJ databases">
        <authorList>
            <person name="Varghese N."/>
            <person name="Submissions S."/>
        </authorList>
    </citation>
    <scope>NUCLEOTIDE SEQUENCE [LARGE SCALE GENOMIC DNA]</scope>
    <source>
        <strain evidence="7">DSM 10146</strain>
    </source>
</reference>
<keyword evidence="4" id="KW-0804">Transcription</keyword>
<comment type="similarity">
    <text evidence="1">Belongs to the LysR transcriptional regulatory family.</text>
</comment>
<evidence type="ECO:0000256" key="4">
    <source>
        <dbReference type="ARBA" id="ARBA00023163"/>
    </source>
</evidence>
<gene>
    <name evidence="6" type="ORF">SAMN04488105_102114</name>
</gene>
<evidence type="ECO:0000313" key="6">
    <source>
        <dbReference type="EMBL" id="SDE25249.1"/>
    </source>
</evidence>
<dbReference type="SUPFAM" id="SSF46785">
    <property type="entry name" value="Winged helix' DNA-binding domain"/>
    <property type="match status" value="1"/>
</dbReference>
<sequence length="322" mass="35447">MLMKGVTLRGLEVFEALAASGSVAQAAEMTGLSQPAVSQQMRNLEAALGADLVDHGRRPMQLTQAGRSFLLRTQSVLSQLRLAQNELTVMDLTHLSTLSLGVIDDFDNDLTPQLVTMLAESMTRCRFKLITAPSHEIGQAMRDRRLHIAIAASSGAVVDGVVEYPLIRDPFMLVCARGALAEAGGAQSLMHGLPLLRYDREQLIGRQIEAHLARQKLEFPERFEIGAHLSLMTLVARGVGWGITTPLGYMRAKQFQDRMEAHPLPFSPFARTISLFAASDWTDRVPRDVAQTMRKLVSESVIEPALRQLPWLEGELQVLAGD</sequence>
<evidence type="ECO:0000256" key="3">
    <source>
        <dbReference type="ARBA" id="ARBA00023125"/>
    </source>
</evidence>
<accession>A0A1G7BDW8</accession>
<keyword evidence="2" id="KW-0805">Transcription regulation</keyword>
<evidence type="ECO:0000259" key="5">
    <source>
        <dbReference type="PROSITE" id="PS50931"/>
    </source>
</evidence>
<protein>
    <submittedName>
        <fullName evidence="6">Transcriptional regulator, LysR family</fullName>
    </submittedName>
</protein>
<name>A0A1G7BDW8_9RHOB</name>
<dbReference type="InterPro" id="IPR036390">
    <property type="entry name" value="WH_DNA-bd_sf"/>
</dbReference>
<dbReference type="EMBL" id="FNAV01000002">
    <property type="protein sequence ID" value="SDE25249.1"/>
    <property type="molecule type" value="Genomic_DNA"/>
</dbReference>
<keyword evidence="3" id="KW-0238">DNA-binding</keyword>
<dbReference type="Proteomes" id="UP000198994">
    <property type="component" value="Unassembled WGS sequence"/>
</dbReference>
<dbReference type="PRINTS" id="PR00039">
    <property type="entry name" value="HTHLYSR"/>
</dbReference>
<dbReference type="InterPro" id="IPR000847">
    <property type="entry name" value="LysR_HTH_N"/>
</dbReference>
<dbReference type="GO" id="GO:0003700">
    <property type="term" value="F:DNA-binding transcription factor activity"/>
    <property type="evidence" value="ECO:0007669"/>
    <property type="project" value="InterPro"/>
</dbReference>
<dbReference type="OrthoDB" id="7776850at2"/>
<dbReference type="InterPro" id="IPR005119">
    <property type="entry name" value="LysR_subst-bd"/>
</dbReference>
<organism evidence="6 7">
    <name type="scientific">Salipiger thiooxidans</name>
    <dbReference type="NCBI Taxonomy" id="282683"/>
    <lineage>
        <taxon>Bacteria</taxon>
        <taxon>Pseudomonadati</taxon>
        <taxon>Pseudomonadota</taxon>
        <taxon>Alphaproteobacteria</taxon>
        <taxon>Rhodobacterales</taxon>
        <taxon>Roseobacteraceae</taxon>
        <taxon>Salipiger</taxon>
    </lineage>
</organism>
<dbReference type="RefSeq" id="WP_089955125.1">
    <property type="nucleotide sequence ID" value="NZ_FNAV01000002.1"/>
</dbReference>
<dbReference type="PROSITE" id="PS50931">
    <property type="entry name" value="HTH_LYSR"/>
    <property type="match status" value="1"/>
</dbReference>
<keyword evidence="7" id="KW-1185">Reference proteome</keyword>